<protein>
    <submittedName>
        <fullName evidence="1">Uncharacterized protein</fullName>
    </submittedName>
</protein>
<dbReference type="EMBL" id="JACGWO010000007">
    <property type="protein sequence ID" value="KAK4422985.1"/>
    <property type="molecule type" value="Genomic_DNA"/>
</dbReference>
<accession>A0AAE1Y3I5</accession>
<comment type="caution">
    <text evidence="1">The sequence shown here is derived from an EMBL/GenBank/DDBJ whole genome shotgun (WGS) entry which is preliminary data.</text>
</comment>
<dbReference type="Proteomes" id="UP001293254">
    <property type="component" value="Unassembled WGS sequence"/>
</dbReference>
<reference evidence="1" key="1">
    <citation type="submission" date="2020-06" db="EMBL/GenBank/DDBJ databases">
        <authorList>
            <person name="Li T."/>
            <person name="Hu X."/>
            <person name="Zhang T."/>
            <person name="Song X."/>
            <person name="Zhang H."/>
            <person name="Dai N."/>
            <person name="Sheng W."/>
            <person name="Hou X."/>
            <person name="Wei L."/>
        </authorList>
    </citation>
    <scope>NUCLEOTIDE SEQUENCE</scope>
    <source>
        <strain evidence="1">3651</strain>
        <tissue evidence="1">Leaf</tissue>
    </source>
</reference>
<sequence length="168" mass="19018">MAAHSSSRNAFLVALLGSKYKRAYYFEQHWNMFSSSEEPPEWAVAEIQLALNQLVVAGGLPEADCPLRRQPSHTHHRRKGWWWAESGGQGVEVVRYAVAGVGARTKVGDDGVKKRVTRTRGRHEWSEVGVLCRQRVVWGCVTGWRHQFERRPPAVETGDVCENTHTAR</sequence>
<keyword evidence="2" id="KW-1185">Reference proteome</keyword>
<proteinExistence type="predicted"/>
<evidence type="ECO:0000313" key="1">
    <source>
        <dbReference type="EMBL" id="KAK4422985.1"/>
    </source>
</evidence>
<evidence type="ECO:0000313" key="2">
    <source>
        <dbReference type="Proteomes" id="UP001293254"/>
    </source>
</evidence>
<organism evidence="1 2">
    <name type="scientific">Sesamum alatum</name>
    <dbReference type="NCBI Taxonomy" id="300844"/>
    <lineage>
        <taxon>Eukaryota</taxon>
        <taxon>Viridiplantae</taxon>
        <taxon>Streptophyta</taxon>
        <taxon>Embryophyta</taxon>
        <taxon>Tracheophyta</taxon>
        <taxon>Spermatophyta</taxon>
        <taxon>Magnoliopsida</taxon>
        <taxon>eudicotyledons</taxon>
        <taxon>Gunneridae</taxon>
        <taxon>Pentapetalae</taxon>
        <taxon>asterids</taxon>
        <taxon>lamiids</taxon>
        <taxon>Lamiales</taxon>
        <taxon>Pedaliaceae</taxon>
        <taxon>Sesamum</taxon>
    </lineage>
</organism>
<name>A0AAE1Y3I5_9LAMI</name>
<gene>
    <name evidence="1" type="ORF">Salat_1881100</name>
</gene>
<dbReference type="AlphaFoldDB" id="A0AAE1Y3I5"/>
<reference evidence="1" key="2">
    <citation type="journal article" date="2024" name="Plant">
        <title>Genomic evolution and insights into agronomic trait innovations of Sesamum species.</title>
        <authorList>
            <person name="Miao H."/>
            <person name="Wang L."/>
            <person name="Qu L."/>
            <person name="Liu H."/>
            <person name="Sun Y."/>
            <person name="Le M."/>
            <person name="Wang Q."/>
            <person name="Wei S."/>
            <person name="Zheng Y."/>
            <person name="Lin W."/>
            <person name="Duan Y."/>
            <person name="Cao H."/>
            <person name="Xiong S."/>
            <person name="Wang X."/>
            <person name="Wei L."/>
            <person name="Li C."/>
            <person name="Ma Q."/>
            <person name="Ju M."/>
            <person name="Zhao R."/>
            <person name="Li G."/>
            <person name="Mu C."/>
            <person name="Tian Q."/>
            <person name="Mei H."/>
            <person name="Zhang T."/>
            <person name="Gao T."/>
            <person name="Zhang H."/>
        </authorList>
    </citation>
    <scope>NUCLEOTIDE SEQUENCE</scope>
    <source>
        <strain evidence="1">3651</strain>
    </source>
</reference>